<proteinExistence type="predicted"/>
<dbReference type="AlphaFoldDB" id="A0A5C3PK81"/>
<accession>A0A5C3PK81</accession>
<dbReference type="Proteomes" id="UP000308197">
    <property type="component" value="Unassembled WGS sequence"/>
</dbReference>
<evidence type="ECO:0000313" key="2">
    <source>
        <dbReference type="EMBL" id="TFK89497.1"/>
    </source>
</evidence>
<reference evidence="2 3" key="1">
    <citation type="journal article" date="2019" name="Nat. Ecol. Evol.">
        <title>Megaphylogeny resolves global patterns of mushroom evolution.</title>
        <authorList>
            <person name="Varga T."/>
            <person name="Krizsan K."/>
            <person name="Foldi C."/>
            <person name="Dima B."/>
            <person name="Sanchez-Garcia M."/>
            <person name="Sanchez-Ramirez S."/>
            <person name="Szollosi G.J."/>
            <person name="Szarkandi J.G."/>
            <person name="Papp V."/>
            <person name="Albert L."/>
            <person name="Andreopoulos W."/>
            <person name="Angelini C."/>
            <person name="Antonin V."/>
            <person name="Barry K.W."/>
            <person name="Bougher N.L."/>
            <person name="Buchanan P."/>
            <person name="Buyck B."/>
            <person name="Bense V."/>
            <person name="Catcheside P."/>
            <person name="Chovatia M."/>
            <person name="Cooper J."/>
            <person name="Damon W."/>
            <person name="Desjardin D."/>
            <person name="Finy P."/>
            <person name="Geml J."/>
            <person name="Haridas S."/>
            <person name="Hughes K."/>
            <person name="Justo A."/>
            <person name="Karasinski D."/>
            <person name="Kautmanova I."/>
            <person name="Kiss B."/>
            <person name="Kocsube S."/>
            <person name="Kotiranta H."/>
            <person name="LaButti K.M."/>
            <person name="Lechner B.E."/>
            <person name="Liimatainen K."/>
            <person name="Lipzen A."/>
            <person name="Lukacs Z."/>
            <person name="Mihaltcheva S."/>
            <person name="Morgado L.N."/>
            <person name="Niskanen T."/>
            <person name="Noordeloos M.E."/>
            <person name="Ohm R.A."/>
            <person name="Ortiz-Santana B."/>
            <person name="Ovrebo C."/>
            <person name="Racz N."/>
            <person name="Riley R."/>
            <person name="Savchenko A."/>
            <person name="Shiryaev A."/>
            <person name="Soop K."/>
            <person name="Spirin V."/>
            <person name="Szebenyi C."/>
            <person name="Tomsovsky M."/>
            <person name="Tulloss R.E."/>
            <person name="Uehling J."/>
            <person name="Grigoriev I.V."/>
            <person name="Vagvolgyi C."/>
            <person name="Papp T."/>
            <person name="Martin F.M."/>
            <person name="Miettinen O."/>
            <person name="Hibbett D.S."/>
            <person name="Nagy L.G."/>
        </authorList>
    </citation>
    <scope>NUCLEOTIDE SEQUENCE [LARGE SCALE GENOMIC DNA]</scope>
    <source>
        <strain evidence="2 3">HHB13444</strain>
    </source>
</reference>
<protein>
    <submittedName>
        <fullName evidence="2">Uncharacterized protein</fullName>
    </submittedName>
</protein>
<gene>
    <name evidence="2" type="ORF">K466DRAFT_25818</name>
</gene>
<keyword evidence="3" id="KW-1185">Reference proteome</keyword>
<feature type="compositionally biased region" description="Basic and acidic residues" evidence="1">
    <location>
        <begin position="102"/>
        <end position="114"/>
    </location>
</feature>
<dbReference type="InParanoid" id="A0A5C3PK81"/>
<name>A0A5C3PK81_9APHY</name>
<dbReference type="EMBL" id="ML211074">
    <property type="protein sequence ID" value="TFK89497.1"/>
    <property type="molecule type" value="Genomic_DNA"/>
</dbReference>
<feature type="compositionally biased region" description="Polar residues" evidence="1">
    <location>
        <begin position="115"/>
        <end position="132"/>
    </location>
</feature>
<feature type="region of interest" description="Disordered" evidence="1">
    <location>
        <begin position="98"/>
        <end position="143"/>
    </location>
</feature>
<sequence>MTTNMHGDLRHRLAASVLGPTLFYYCSFAAYGHRGPYVPPHETHEAETYSARTVHRSISQRPSVSPATYTNLDGRLDLKLQAAVQALIARSLVSGNLSTVKPSRDNHARSRSAESKSTTGPWCSSSGGTVDSQVDPEHGKVSVSTPEASGVELRLLSVQCQQPIAVLRLLTLQQSCMRPRSVRRWAGLLHQHPISFAVVWITTSAAVLPDSC</sequence>
<organism evidence="2 3">
    <name type="scientific">Polyporus arcularius HHB13444</name>
    <dbReference type="NCBI Taxonomy" id="1314778"/>
    <lineage>
        <taxon>Eukaryota</taxon>
        <taxon>Fungi</taxon>
        <taxon>Dikarya</taxon>
        <taxon>Basidiomycota</taxon>
        <taxon>Agaricomycotina</taxon>
        <taxon>Agaricomycetes</taxon>
        <taxon>Polyporales</taxon>
        <taxon>Polyporaceae</taxon>
        <taxon>Polyporus</taxon>
    </lineage>
</organism>
<evidence type="ECO:0000256" key="1">
    <source>
        <dbReference type="SAM" id="MobiDB-lite"/>
    </source>
</evidence>
<evidence type="ECO:0000313" key="3">
    <source>
        <dbReference type="Proteomes" id="UP000308197"/>
    </source>
</evidence>